<keyword evidence="3" id="KW-1185">Reference proteome</keyword>
<feature type="compositionally biased region" description="Polar residues" evidence="1">
    <location>
        <begin position="1"/>
        <end position="22"/>
    </location>
</feature>
<feature type="compositionally biased region" description="Polar residues" evidence="1">
    <location>
        <begin position="53"/>
        <end position="67"/>
    </location>
</feature>
<dbReference type="GeneID" id="18259418"/>
<gene>
    <name evidence="2" type="ORF">CTHT_0053800</name>
</gene>
<sequence>MSKQNQHHQQATAPGQDNSSPNPAVATASFETKRPSGVMAASNGNSPDLAENGNPSSRGPSSTTSAADNLAQAGLQIVLPTATLRLEASFLLALAFPAGVLQLFSLVRKEPFARYHPLR</sequence>
<proteinExistence type="predicted"/>
<protein>
    <submittedName>
        <fullName evidence="2">Uncharacterized protein</fullName>
    </submittedName>
</protein>
<dbReference type="HOGENOM" id="CLU_2061232_0_0_1"/>
<evidence type="ECO:0000256" key="1">
    <source>
        <dbReference type="SAM" id="MobiDB-lite"/>
    </source>
</evidence>
<dbReference type="AlphaFoldDB" id="G0SBJ5"/>
<accession>G0SBJ5</accession>
<dbReference type="Proteomes" id="UP000008066">
    <property type="component" value="Unassembled WGS sequence"/>
</dbReference>
<dbReference type="RefSeq" id="XP_006695716.1">
    <property type="nucleotide sequence ID" value="XM_006695653.1"/>
</dbReference>
<name>G0SBJ5_CHATD</name>
<evidence type="ECO:0000313" key="2">
    <source>
        <dbReference type="EMBL" id="EGS18771.1"/>
    </source>
</evidence>
<evidence type="ECO:0000313" key="3">
    <source>
        <dbReference type="Proteomes" id="UP000008066"/>
    </source>
</evidence>
<feature type="region of interest" description="Disordered" evidence="1">
    <location>
        <begin position="1"/>
        <end position="67"/>
    </location>
</feature>
<reference evidence="2 3" key="1">
    <citation type="journal article" date="2011" name="Cell">
        <title>Insight into structure and assembly of the nuclear pore complex by utilizing the genome of a eukaryotic thermophile.</title>
        <authorList>
            <person name="Amlacher S."/>
            <person name="Sarges P."/>
            <person name="Flemming D."/>
            <person name="van Noort V."/>
            <person name="Kunze R."/>
            <person name="Devos D.P."/>
            <person name="Arumugam M."/>
            <person name="Bork P."/>
            <person name="Hurt E."/>
        </authorList>
    </citation>
    <scope>NUCLEOTIDE SEQUENCE [LARGE SCALE GENOMIC DNA]</scope>
    <source>
        <strain evidence="3">DSM 1495 / CBS 144.50 / IMI 039719</strain>
    </source>
</reference>
<dbReference type="KEGG" id="cthr:CTHT_0053800"/>
<organism evidence="3">
    <name type="scientific">Chaetomium thermophilum (strain DSM 1495 / CBS 144.50 / IMI 039719)</name>
    <name type="common">Thermochaetoides thermophila</name>
    <dbReference type="NCBI Taxonomy" id="759272"/>
    <lineage>
        <taxon>Eukaryota</taxon>
        <taxon>Fungi</taxon>
        <taxon>Dikarya</taxon>
        <taxon>Ascomycota</taxon>
        <taxon>Pezizomycotina</taxon>
        <taxon>Sordariomycetes</taxon>
        <taxon>Sordariomycetidae</taxon>
        <taxon>Sordariales</taxon>
        <taxon>Chaetomiaceae</taxon>
        <taxon>Thermochaetoides</taxon>
    </lineage>
</organism>
<dbReference type="EMBL" id="GL988045">
    <property type="protein sequence ID" value="EGS18771.1"/>
    <property type="molecule type" value="Genomic_DNA"/>
</dbReference>